<dbReference type="Pfam" id="PF11706">
    <property type="entry name" value="zf-CGNR"/>
    <property type="match status" value="1"/>
</dbReference>
<proteinExistence type="predicted"/>
<evidence type="ECO:0000313" key="2">
    <source>
        <dbReference type="EMBL" id="MFC7308911.1"/>
    </source>
</evidence>
<dbReference type="RefSeq" id="WP_381837342.1">
    <property type="nucleotide sequence ID" value="NZ_JBHTCF010000018.1"/>
</dbReference>
<keyword evidence="3" id="KW-1185">Reference proteome</keyword>
<gene>
    <name evidence="2" type="ORF">ACFQVC_32455</name>
</gene>
<dbReference type="SUPFAM" id="SSF160904">
    <property type="entry name" value="Jann2411-like"/>
    <property type="match status" value="1"/>
</dbReference>
<dbReference type="InterPro" id="IPR010852">
    <property type="entry name" value="ABATE"/>
</dbReference>
<feature type="domain" description="Zinc finger CGNR" evidence="1">
    <location>
        <begin position="136"/>
        <end position="178"/>
    </location>
</feature>
<dbReference type="InterPro" id="IPR023286">
    <property type="entry name" value="ABATE_dom_sf"/>
</dbReference>
<sequence length="181" mass="19089">MRRQAELLAALVNLAVPGLRQGAPYEAPTAAEVLSGFATHFTEPRRTALTDTEGAGEGLVELAADLHGALTAPGIAATATRLNTLIDRCHAHPYLTNDTGQPFHLHFHGTGGPVQAVGGELATALALVIDTLGEDRFGTCEAHACDRVYVDLTRNGARRYCGTACAARAKTAAYRARRGTR</sequence>
<dbReference type="Proteomes" id="UP001596523">
    <property type="component" value="Unassembled WGS sequence"/>
</dbReference>
<reference evidence="3" key="1">
    <citation type="journal article" date="2019" name="Int. J. Syst. Evol. Microbiol.">
        <title>The Global Catalogue of Microorganisms (GCM) 10K type strain sequencing project: providing services to taxonomists for standard genome sequencing and annotation.</title>
        <authorList>
            <consortium name="The Broad Institute Genomics Platform"/>
            <consortium name="The Broad Institute Genome Sequencing Center for Infectious Disease"/>
            <person name="Wu L."/>
            <person name="Ma J."/>
        </authorList>
    </citation>
    <scope>NUCLEOTIDE SEQUENCE [LARGE SCALE GENOMIC DNA]</scope>
    <source>
        <strain evidence="3">SYNS20</strain>
    </source>
</reference>
<dbReference type="EMBL" id="JBHTCF010000018">
    <property type="protein sequence ID" value="MFC7308911.1"/>
    <property type="molecule type" value="Genomic_DNA"/>
</dbReference>
<evidence type="ECO:0000313" key="3">
    <source>
        <dbReference type="Proteomes" id="UP001596523"/>
    </source>
</evidence>
<name>A0ABW2JUN6_9ACTN</name>
<comment type="caution">
    <text evidence="2">The sequence shown here is derived from an EMBL/GenBank/DDBJ whole genome shotgun (WGS) entry which is preliminary data.</text>
</comment>
<protein>
    <submittedName>
        <fullName evidence="2">CGNR zinc finger domain-containing protein</fullName>
    </submittedName>
</protein>
<dbReference type="Gene3D" id="1.10.3300.10">
    <property type="entry name" value="Jann2411-like domain"/>
    <property type="match status" value="1"/>
</dbReference>
<dbReference type="PANTHER" id="PTHR35525">
    <property type="entry name" value="BLL6575 PROTEIN"/>
    <property type="match status" value="1"/>
</dbReference>
<dbReference type="InterPro" id="IPR021005">
    <property type="entry name" value="Znf_CGNR"/>
</dbReference>
<accession>A0ABW2JUN6</accession>
<organism evidence="2 3">
    <name type="scientific">Streptomyces monticola</name>
    <dbReference type="NCBI Taxonomy" id="2666263"/>
    <lineage>
        <taxon>Bacteria</taxon>
        <taxon>Bacillati</taxon>
        <taxon>Actinomycetota</taxon>
        <taxon>Actinomycetes</taxon>
        <taxon>Kitasatosporales</taxon>
        <taxon>Streptomycetaceae</taxon>
        <taxon>Streptomyces</taxon>
    </lineage>
</organism>
<evidence type="ECO:0000259" key="1">
    <source>
        <dbReference type="Pfam" id="PF11706"/>
    </source>
</evidence>
<dbReference type="PANTHER" id="PTHR35525:SF3">
    <property type="entry name" value="BLL6575 PROTEIN"/>
    <property type="match status" value="1"/>
</dbReference>